<organism evidence="2 3">
    <name type="scientific">Fusarium kuroshium</name>
    <dbReference type="NCBI Taxonomy" id="2010991"/>
    <lineage>
        <taxon>Eukaryota</taxon>
        <taxon>Fungi</taxon>
        <taxon>Dikarya</taxon>
        <taxon>Ascomycota</taxon>
        <taxon>Pezizomycotina</taxon>
        <taxon>Sordariomycetes</taxon>
        <taxon>Hypocreomycetidae</taxon>
        <taxon>Hypocreales</taxon>
        <taxon>Nectriaceae</taxon>
        <taxon>Fusarium</taxon>
        <taxon>Fusarium solani species complex</taxon>
    </lineage>
</organism>
<feature type="compositionally biased region" description="Low complexity" evidence="1">
    <location>
        <begin position="175"/>
        <end position="189"/>
    </location>
</feature>
<evidence type="ECO:0000256" key="1">
    <source>
        <dbReference type="SAM" id="MobiDB-lite"/>
    </source>
</evidence>
<gene>
    <name evidence="2" type="ORF">CDV36_005346</name>
</gene>
<protein>
    <submittedName>
        <fullName evidence="2">Uncharacterized protein</fullName>
    </submittedName>
</protein>
<proteinExistence type="predicted"/>
<keyword evidence="3" id="KW-1185">Reference proteome</keyword>
<dbReference type="EMBL" id="NKUJ01000073">
    <property type="protein sequence ID" value="RMJ14996.1"/>
    <property type="molecule type" value="Genomic_DNA"/>
</dbReference>
<evidence type="ECO:0000313" key="2">
    <source>
        <dbReference type="EMBL" id="RMJ14996.1"/>
    </source>
</evidence>
<dbReference type="OrthoDB" id="4847306at2759"/>
<reference evidence="2 3" key="1">
    <citation type="submission" date="2017-06" db="EMBL/GenBank/DDBJ databases">
        <title>Comparative genomic analysis of Ambrosia Fusariam Clade fungi.</title>
        <authorList>
            <person name="Stajich J.E."/>
            <person name="Carrillo J."/>
            <person name="Kijimoto T."/>
            <person name="Eskalen A."/>
            <person name="O'Donnell K."/>
            <person name="Kasson M."/>
        </authorList>
    </citation>
    <scope>NUCLEOTIDE SEQUENCE [LARGE SCALE GENOMIC DNA]</scope>
    <source>
        <strain evidence="2">UCR3666</strain>
    </source>
</reference>
<feature type="compositionally biased region" description="Basic and acidic residues" evidence="1">
    <location>
        <begin position="190"/>
        <end position="201"/>
    </location>
</feature>
<comment type="caution">
    <text evidence="2">The sequence shown here is derived from an EMBL/GenBank/DDBJ whole genome shotgun (WGS) entry which is preliminary data.</text>
</comment>
<feature type="region of interest" description="Disordered" evidence="1">
    <location>
        <begin position="175"/>
        <end position="233"/>
    </location>
</feature>
<sequence length="254" mass="26944">MAAAVSSLPRSEWPTTSLRAMFLYDTDHPVSLEASVVAADRSHSTYIVTCPSTCETSDFPEQTITHIGGSSWLGERTWDGTTTRWGCRLGNGGSDTLTDQYGWCSAVTAAKGEATEFPKSTAVNTCYVSIRSVPAIITAGMDKIYKDSGYYDLGFDVDDWISGYPKELSSKGCLTTATTTTEGSKSTAESSKERDESKTARETGSAAEATTTGEAETDSTAASTPTETANKSPRMSVNKLAILGSLLLGAWVCA</sequence>
<accession>A0A3M2SBS3</accession>
<dbReference type="Proteomes" id="UP000277212">
    <property type="component" value="Unassembled WGS sequence"/>
</dbReference>
<name>A0A3M2SBS3_9HYPO</name>
<feature type="compositionally biased region" description="Low complexity" evidence="1">
    <location>
        <begin position="202"/>
        <end position="229"/>
    </location>
</feature>
<dbReference type="AlphaFoldDB" id="A0A3M2SBS3"/>
<evidence type="ECO:0000313" key="3">
    <source>
        <dbReference type="Proteomes" id="UP000277212"/>
    </source>
</evidence>